<reference evidence="1 2" key="1">
    <citation type="submission" date="2018-08" db="EMBL/GenBank/DDBJ databases">
        <authorList>
            <person name="Laetsch R D."/>
            <person name="Stevens L."/>
            <person name="Kumar S."/>
            <person name="Blaxter L. M."/>
        </authorList>
    </citation>
    <scope>NUCLEOTIDE SEQUENCE [LARGE SCALE GENOMIC DNA]</scope>
</reference>
<dbReference type="OrthoDB" id="5784482at2759"/>
<keyword evidence="2" id="KW-1185">Reference proteome</keyword>
<gene>
    <name evidence="1" type="ORF">NLS_LOCUS3890</name>
</gene>
<evidence type="ECO:0000313" key="2">
    <source>
        <dbReference type="Proteomes" id="UP000277928"/>
    </source>
</evidence>
<name>A0A3P6SYX6_LITSI</name>
<dbReference type="EMBL" id="UYRX01000227">
    <property type="protein sequence ID" value="VDK77967.1"/>
    <property type="molecule type" value="Genomic_DNA"/>
</dbReference>
<dbReference type="STRING" id="42156.A0A3P6SYX6"/>
<organism evidence="1 2">
    <name type="scientific">Litomosoides sigmodontis</name>
    <name type="common">Filarial nematode worm</name>
    <dbReference type="NCBI Taxonomy" id="42156"/>
    <lineage>
        <taxon>Eukaryota</taxon>
        <taxon>Metazoa</taxon>
        <taxon>Ecdysozoa</taxon>
        <taxon>Nematoda</taxon>
        <taxon>Chromadorea</taxon>
        <taxon>Rhabditida</taxon>
        <taxon>Spirurina</taxon>
        <taxon>Spiruromorpha</taxon>
        <taxon>Filarioidea</taxon>
        <taxon>Onchocercidae</taxon>
        <taxon>Litomosoides</taxon>
    </lineage>
</organism>
<accession>A0A3P6SYX6</accession>
<evidence type="ECO:0000313" key="1">
    <source>
        <dbReference type="EMBL" id="VDK77967.1"/>
    </source>
</evidence>
<protein>
    <submittedName>
        <fullName evidence="1">Uncharacterized protein</fullName>
    </submittedName>
</protein>
<proteinExistence type="predicted"/>
<sequence>MDCRNTNGIEWTEVVEVKGEREKEGWFARVTLLISKLTTPHLSGTFLKPAMGLIKFFEQAQGLAYMLQARGERICRVWFGPWPWVLLYGAEECEAILGKTIATEKGDSSCAIGNSQNSICKRSFIFGFDNAISYEDIQKIRILTELELN</sequence>
<dbReference type="AlphaFoldDB" id="A0A3P6SYX6"/>
<dbReference type="Proteomes" id="UP000277928">
    <property type="component" value="Unassembled WGS sequence"/>
</dbReference>